<name>A0A6P8F393_CLUHA</name>
<dbReference type="InterPro" id="IPR011989">
    <property type="entry name" value="ARM-like"/>
</dbReference>
<feature type="compositionally biased region" description="Basic and acidic residues" evidence="1">
    <location>
        <begin position="153"/>
        <end position="163"/>
    </location>
</feature>
<gene>
    <name evidence="4" type="primary">LOC105890560</name>
</gene>
<reference evidence="4" key="1">
    <citation type="submission" date="2025-08" db="UniProtKB">
        <authorList>
            <consortium name="RefSeq"/>
        </authorList>
    </citation>
    <scope>IDENTIFICATION</scope>
</reference>
<dbReference type="PANTHER" id="PTHR21567">
    <property type="entry name" value="CLASP"/>
    <property type="match status" value="1"/>
</dbReference>
<evidence type="ECO:0000256" key="1">
    <source>
        <dbReference type="SAM" id="MobiDB-lite"/>
    </source>
</evidence>
<dbReference type="Proteomes" id="UP000515152">
    <property type="component" value="Chromosome 24"/>
</dbReference>
<sequence>MFDDMFPSPSLQSQHQLLHLHPHLLPVPPPDRNPMMPCSTLVRRVKKAFMASVASGQQEVLPPIFTNQATGVGQKEAEKIKASRTPLERQTLPLLRTPPFPTAPAVPTPPQTINCGQFRSRLPRLKKTASLSIAAAVEGSKGAEGGEDESEREEAGEAEPKAKELPELAKLPPLPCPEQALLQAFRLLSVDDWEKKIEGLTSIRSLSQHHAELLLPRLHDLCLAVTEEVKNLRSMVSRTAIVTLAHLYAHLGRGMDAEVEGTTRALLQKAGEASGFIRDDVELALGYMVVNVTPSRSMNALINTGVRHRNTAARKSTAQHLGRLAEVMGSSHLLSGKNKLTERFIHAISCLAVDCALEVRTHAHNTLAFLASHPNLIKMVERFVPQRDHITIKDIINKGQCRNLN</sequence>
<evidence type="ECO:0000313" key="4">
    <source>
        <dbReference type="RefSeq" id="XP_031417607.1"/>
    </source>
</evidence>
<dbReference type="Gene3D" id="1.25.10.10">
    <property type="entry name" value="Leucine-rich Repeat Variant"/>
    <property type="match status" value="1"/>
</dbReference>
<evidence type="ECO:0000313" key="3">
    <source>
        <dbReference type="Proteomes" id="UP000515152"/>
    </source>
</evidence>
<dbReference type="InterPro" id="IPR034085">
    <property type="entry name" value="TOG"/>
</dbReference>
<feature type="domain" description="TOG" evidence="2">
    <location>
        <begin position="173"/>
        <end position="405"/>
    </location>
</feature>
<feature type="region of interest" description="Disordered" evidence="1">
    <location>
        <begin position="136"/>
        <end position="163"/>
    </location>
</feature>
<accession>A0A6P8F393</accession>
<dbReference type="OrthoDB" id="5870094at2759"/>
<dbReference type="InterPro" id="IPR016024">
    <property type="entry name" value="ARM-type_fold"/>
</dbReference>
<dbReference type="SMART" id="SM01349">
    <property type="entry name" value="TOG"/>
    <property type="match status" value="1"/>
</dbReference>
<dbReference type="GO" id="GO:0000226">
    <property type="term" value="P:microtubule cytoskeleton organization"/>
    <property type="evidence" value="ECO:0007669"/>
    <property type="project" value="TreeGrafter"/>
</dbReference>
<proteinExistence type="predicted"/>
<keyword evidence="3" id="KW-1185">Reference proteome</keyword>
<dbReference type="GO" id="GO:0008017">
    <property type="term" value="F:microtubule binding"/>
    <property type="evidence" value="ECO:0007669"/>
    <property type="project" value="TreeGrafter"/>
</dbReference>
<dbReference type="GO" id="GO:0005929">
    <property type="term" value="C:cilium"/>
    <property type="evidence" value="ECO:0007669"/>
    <property type="project" value="TreeGrafter"/>
</dbReference>
<dbReference type="AlphaFoldDB" id="A0A6P8F393"/>
<dbReference type="RefSeq" id="XP_031417607.1">
    <property type="nucleotide sequence ID" value="XM_031561747.2"/>
</dbReference>
<dbReference type="GO" id="GO:0005881">
    <property type="term" value="C:cytoplasmic microtubule"/>
    <property type="evidence" value="ECO:0007669"/>
    <property type="project" value="TreeGrafter"/>
</dbReference>
<dbReference type="GeneID" id="105890560"/>
<dbReference type="Pfam" id="PF12348">
    <property type="entry name" value="CLASP_N"/>
    <property type="match status" value="1"/>
</dbReference>
<evidence type="ECO:0000259" key="2">
    <source>
        <dbReference type="SMART" id="SM01349"/>
    </source>
</evidence>
<protein>
    <submittedName>
        <fullName evidence="4">TOG array regulator of axonemal microtubules protein 1-like</fullName>
    </submittedName>
</protein>
<dbReference type="InterPro" id="IPR024395">
    <property type="entry name" value="CLASP_N_dom"/>
</dbReference>
<dbReference type="PANTHER" id="PTHR21567:SF87">
    <property type="entry name" value="CRESCERIN-LIKE PROTEIN CHE-12"/>
    <property type="match status" value="1"/>
</dbReference>
<organism evidence="3 4">
    <name type="scientific">Clupea harengus</name>
    <name type="common">Atlantic herring</name>
    <dbReference type="NCBI Taxonomy" id="7950"/>
    <lineage>
        <taxon>Eukaryota</taxon>
        <taxon>Metazoa</taxon>
        <taxon>Chordata</taxon>
        <taxon>Craniata</taxon>
        <taxon>Vertebrata</taxon>
        <taxon>Euteleostomi</taxon>
        <taxon>Actinopterygii</taxon>
        <taxon>Neopterygii</taxon>
        <taxon>Teleostei</taxon>
        <taxon>Clupei</taxon>
        <taxon>Clupeiformes</taxon>
        <taxon>Clupeoidei</taxon>
        <taxon>Clupeidae</taxon>
        <taxon>Clupea</taxon>
    </lineage>
</organism>
<dbReference type="SUPFAM" id="SSF48371">
    <property type="entry name" value="ARM repeat"/>
    <property type="match status" value="1"/>
</dbReference>
<dbReference type="KEGG" id="char:105890560"/>